<dbReference type="EMBL" id="JX193905">
    <property type="protein sequence ID" value="AFS51967.1"/>
    <property type="molecule type" value="Genomic_DNA"/>
</dbReference>
<organism evidence="1">
    <name type="scientific">Dendrolimus kikuchii nucleopolyhedrovirus</name>
    <dbReference type="NCBI Taxonomy" id="1219875"/>
    <lineage>
        <taxon>Viruses</taxon>
        <taxon>Viruses incertae sedis</taxon>
        <taxon>Naldaviricetes</taxon>
        <taxon>Lefavirales</taxon>
        <taxon>Baculoviridae</taxon>
        <taxon>Alphabaculovirus</taxon>
    </lineage>
</organism>
<reference evidence="1" key="1">
    <citation type="submission" date="2012-06" db="EMBL/GenBank/DDBJ databases">
        <title>Genomic sequencing and analysis of the Dendrolimus kikuchii nucleopolyhedrovirus.</title>
        <authorList>
            <person name="Yang M.M."/>
        </authorList>
    </citation>
    <scope>NUCLEOTIDE SEQUENCE</scope>
    <source>
        <strain evidence="1">YN</strain>
    </source>
</reference>
<sequence>MYKMPDLLLNKMDVYQEIMEQRKLMISQIFINNHIILNVNCTNCLQQQERYRPQLKHAIFTTYKDVFDFFVALYYGKNIFCSKCNNVAVYIRAPQRCHWKYVVGGYLTSCHETNRQRVVDNRSVIAVDEGYCSD</sequence>
<accession>V9LSV0</accession>
<evidence type="ECO:0000313" key="1">
    <source>
        <dbReference type="EMBL" id="AFS51967.1"/>
    </source>
</evidence>
<name>V9LSV0_9ABAC</name>
<proteinExistence type="predicted"/>
<protein>
    <submittedName>
        <fullName evidence="1">DekiORF89</fullName>
    </submittedName>
</protein>